<sequence>MIYRGVRGKPQAENIAAVGGATMAASLLHNPRHEDETALGSDGHLTMAGHEGDALLRQA</sequence>
<dbReference type="Proteomes" id="UP001148312">
    <property type="component" value="Unassembled WGS sequence"/>
</dbReference>
<accession>A0A9X0BSR4</accession>
<dbReference type="GeneID" id="81625993"/>
<dbReference type="AlphaFoldDB" id="A0A9X0BSR4"/>
<dbReference type="EMBL" id="JAPWDQ010000008">
    <property type="protein sequence ID" value="KAJ5482696.1"/>
    <property type="molecule type" value="Genomic_DNA"/>
</dbReference>
<keyword evidence="3" id="KW-1185">Reference proteome</keyword>
<evidence type="ECO:0000256" key="1">
    <source>
        <dbReference type="SAM" id="MobiDB-lite"/>
    </source>
</evidence>
<feature type="compositionally biased region" description="Basic and acidic residues" evidence="1">
    <location>
        <begin position="50"/>
        <end position="59"/>
    </location>
</feature>
<reference evidence="2" key="1">
    <citation type="submission" date="2022-12" db="EMBL/GenBank/DDBJ databases">
        <authorList>
            <person name="Petersen C."/>
        </authorList>
    </citation>
    <scope>NUCLEOTIDE SEQUENCE</scope>
    <source>
        <strain evidence="2">IBT 30728</strain>
    </source>
</reference>
<protein>
    <submittedName>
        <fullName evidence="2">Uncharacterized protein</fullName>
    </submittedName>
</protein>
<feature type="region of interest" description="Disordered" evidence="1">
    <location>
        <begin position="34"/>
        <end position="59"/>
    </location>
</feature>
<organism evidence="2 3">
    <name type="scientific">Penicillium diatomitis</name>
    <dbReference type="NCBI Taxonomy" id="2819901"/>
    <lineage>
        <taxon>Eukaryota</taxon>
        <taxon>Fungi</taxon>
        <taxon>Dikarya</taxon>
        <taxon>Ascomycota</taxon>
        <taxon>Pezizomycotina</taxon>
        <taxon>Eurotiomycetes</taxon>
        <taxon>Eurotiomycetidae</taxon>
        <taxon>Eurotiales</taxon>
        <taxon>Aspergillaceae</taxon>
        <taxon>Penicillium</taxon>
    </lineage>
</organism>
<name>A0A9X0BSR4_9EURO</name>
<gene>
    <name evidence="2" type="ORF">N7539_006142</name>
</gene>
<evidence type="ECO:0000313" key="3">
    <source>
        <dbReference type="Proteomes" id="UP001148312"/>
    </source>
</evidence>
<reference evidence="2" key="2">
    <citation type="journal article" date="2023" name="IMA Fungus">
        <title>Comparative genomic study of the Penicillium genus elucidates a diverse pangenome and 15 lateral gene transfer events.</title>
        <authorList>
            <person name="Petersen C."/>
            <person name="Sorensen T."/>
            <person name="Nielsen M.R."/>
            <person name="Sondergaard T.E."/>
            <person name="Sorensen J.L."/>
            <person name="Fitzpatrick D.A."/>
            <person name="Frisvad J.C."/>
            <person name="Nielsen K.L."/>
        </authorList>
    </citation>
    <scope>NUCLEOTIDE SEQUENCE</scope>
    <source>
        <strain evidence="2">IBT 30728</strain>
    </source>
</reference>
<evidence type="ECO:0000313" key="2">
    <source>
        <dbReference type="EMBL" id="KAJ5482696.1"/>
    </source>
</evidence>
<proteinExistence type="predicted"/>
<comment type="caution">
    <text evidence="2">The sequence shown here is derived from an EMBL/GenBank/DDBJ whole genome shotgun (WGS) entry which is preliminary data.</text>
</comment>
<dbReference type="RefSeq" id="XP_056788668.1">
    <property type="nucleotide sequence ID" value="XM_056935744.1"/>
</dbReference>